<accession>A0A7X8SMJ9</accession>
<name>A0A7X8SMJ9_9BACT</name>
<reference evidence="1 2" key="1">
    <citation type="submission" date="2020-04" db="EMBL/GenBank/DDBJ databases">
        <title>Flammeovirga sp. SR4, a novel species isolated from seawater.</title>
        <authorList>
            <person name="Wang X."/>
        </authorList>
    </citation>
    <scope>NUCLEOTIDE SEQUENCE [LARGE SCALE GENOMIC DNA]</scope>
    <source>
        <strain evidence="1 2">SR4</strain>
    </source>
</reference>
<evidence type="ECO:0000313" key="2">
    <source>
        <dbReference type="Proteomes" id="UP000585050"/>
    </source>
</evidence>
<dbReference type="EMBL" id="JABAIL010000005">
    <property type="protein sequence ID" value="NLR92984.1"/>
    <property type="molecule type" value="Genomic_DNA"/>
</dbReference>
<organism evidence="1 2">
    <name type="scientific">Flammeovirga agarivorans</name>
    <dbReference type="NCBI Taxonomy" id="2726742"/>
    <lineage>
        <taxon>Bacteria</taxon>
        <taxon>Pseudomonadati</taxon>
        <taxon>Bacteroidota</taxon>
        <taxon>Cytophagia</taxon>
        <taxon>Cytophagales</taxon>
        <taxon>Flammeovirgaceae</taxon>
        <taxon>Flammeovirga</taxon>
    </lineage>
</organism>
<dbReference type="InterPro" id="IPR036249">
    <property type="entry name" value="Thioredoxin-like_sf"/>
</dbReference>
<dbReference type="CDD" id="cd02980">
    <property type="entry name" value="TRX_Fd_family"/>
    <property type="match status" value="1"/>
</dbReference>
<dbReference type="Proteomes" id="UP000585050">
    <property type="component" value="Unassembled WGS sequence"/>
</dbReference>
<gene>
    <name evidence="1" type="ORF">HGP29_17360</name>
</gene>
<dbReference type="Gene3D" id="3.40.30.10">
    <property type="entry name" value="Glutaredoxin"/>
    <property type="match status" value="1"/>
</dbReference>
<dbReference type="RefSeq" id="WP_168883696.1">
    <property type="nucleotide sequence ID" value="NZ_JABAIL010000005.1"/>
</dbReference>
<dbReference type="Pfam" id="PF01257">
    <property type="entry name" value="2Fe-2S_thioredx"/>
    <property type="match status" value="1"/>
</dbReference>
<protein>
    <submittedName>
        <fullName evidence="1">(2Fe-2S) ferredoxin domain-containing protein</fullName>
    </submittedName>
</protein>
<comment type="caution">
    <text evidence="1">The sequence shown here is derived from an EMBL/GenBank/DDBJ whole genome shotgun (WGS) entry which is preliminary data.</text>
</comment>
<proteinExistence type="predicted"/>
<dbReference type="SUPFAM" id="SSF52833">
    <property type="entry name" value="Thioredoxin-like"/>
    <property type="match status" value="1"/>
</dbReference>
<evidence type="ECO:0000313" key="1">
    <source>
        <dbReference type="EMBL" id="NLR92984.1"/>
    </source>
</evidence>
<keyword evidence="2" id="KW-1185">Reference proteome</keyword>
<sequence>MGKNIAETQQIFLFCDGGSCQKAGSEEVVRNVRAYLRNSGQWDSTHTIKTRCNGRCEDAPTCIVQPNYWYKDLTPQKGLEIIKSHLEHQKPVEDYLLYQDEWSEIKSEKERGAFTPKPFSIKMDSELGECRITKGFASDQYTYPLFLYLSENSPYSTLSLANRTSFSFSEIKNVNYSQKYTLELELAEETIELIIAPIDQKNQDLVKKRIAVVEYFEQLDSLKKGIRLKNKFGEELGLIWLENHAWQYCLEVQLKGIKLETV</sequence>
<dbReference type="AlphaFoldDB" id="A0A7X8SMJ9"/>